<feature type="region of interest" description="Disordered" evidence="13">
    <location>
        <begin position="40"/>
        <end position="71"/>
    </location>
</feature>
<dbReference type="Pfam" id="PF01618">
    <property type="entry name" value="MotA_ExbB"/>
    <property type="match status" value="1"/>
</dbReference>
<dbReference type="GO" id="GO:0017038">
    <property type="term" value="P:protein import"/>
    <property type="evidence" value="ECO:0007669"/>
    <property type="project" value="TreeGrafter"/>
</dbReference>
<evidence type="ECO:0000256" key="13">
    <source>
        <dbReference type="SAM" id="MobiDB-lite"/>
    </source>
</evidence>
<dbReference type="InterPro" id="IPR050790">
    <property type="entry name" value="ExbB/TolQ_transport"/>
</dbReference>
<evidence type="ECO:0000256" key="12">
    <source>
        <dbReference type="RuleBase" id="RU004057"/>
    </source>
</evidence>
<keyword evidence="7 14" id="KW-0812">Transmembrane</keyword>
<protein>
    <recommendedName>
        <fullName evidence="3">Biopolymer transport protein ExbB</fullName>
    </recommendedName>
</protein>
<accession>A0A2S5DNZ2</accession>
<keyword evidence="6" id="KW-0997">Cell inner membrane</keyword>
<keyword evidence="4 12" id="KW-0813">Transport</keyword>
<sequence length="312" mass="32074">MNQRFRAAVAASLMITAGIGGTLVAPQAVLAQQTAASAPSQVASGGAPTSAAPATATAADHAVPPPEPATSATVENPYGLGALWANGDFVARFVLGLLVVMSLGSWYIMITKFVEQARANGRAKSADEQVWNAPTLAEGAAQLDDASPFRFIAENAIEAGEHHDTALLDSVDRNTWIDLNIERSITSVSNRLQDGLAFLGTVGSTAPFVGLFGTVWGIYHALTAIGIAGQASIDKVAGPVGEALIMTAIGLAVAVPAVLGYNFLVRRNKSVMERVRDFGAQLHTVLLAGGRRAAGGVPTPAAQAPQALAVQS</sequence>
<evidence type="ECO:0000256" key="3">
    <source>
        <dbReference type="ARBA" id="ARBA00022093"/>
    </source>
</evidence>
<organism evidence="16 17">
    <name type="scientific">Burkholderia contaminans</name>
    <dbReference type="NCBI Taxonomy" id="488447"/>
    <lineage>
        <taxon>Bacteria</taxon>
        <taxon>Pseudomonadati</taxon>
        <taxon>Pseudomonadota</taxon>
        <taxon>Betaproteobacteria</taxon>
        <taxon>Burkholderiales</taxon>
        <taxon>Burkholderiaceae</taxon>
        <taxon>Burkholderia</taxon>
        <taxon>Burkholderia cepacia complex</taxon>
    </lineage>
</organism>
<comment type="function">
    <text evidence="11">Involved in the TonB-dependent energy-dependent transport of various receptor-bound substrates. Protects ExbD from proteolytic degradation and functionally stabilizes TonB.</text>
</comment>
<dbReference type="GO" id="GO:0005886">
    <property type="term" value="C:plasma membrane"/>
    <property type="evidence" value="ECO:0007669"/>
    <property type="project" value="UniProtKB-SubCell"/>
</dbReference>
<evidence type="ECO:0000256" key="4">
    <source>
        <dbReference type="ARBA" id="ARBA00022448"/>
    </source>
</evidence>
<feature type="transmembrane region" description="Helical" evidence="14">
    <location>
        <begin position="243"/>
        <end position="264"/>
    </location>
</feature>
<gene>
    <name evidence="16" type="ORF">C3743_34765</name>
</gene>
<evidence type="ECO:0000256" key="1">
    <source>
        <dbReference type="ARBA" id="ARBA00004429"/>
    </source>
</evidence>
<feature type="domain" description="MotA/TolQ/ExbB proton channel" evidence="15">
    <location>
        <begin position="169"/>
        <end position="275"/>
    </location>
</feature>
<dbReference type="EMBL" id="PQVP01000003">
    <property type="protein sequence ID" value="POZ80827.1"/>
    <property type="molecule type" value="Genomic_DNA"/>
</dbReference>
<comment type="similarity">
    <text evidence="12">Belongs to the exbB/tolQ family.</text>
</comment>
<evidence type="ECO:0000256" key="2">
    <source>
        <dbReference type="ARBA" id="ARBA00011471"/>
    </source>
</evidence>
<evidence type="ECO:0000256" key="10">
    <source>
        <dbReference type="ARBA" id="ARBA00023136"/>
    </source>
</evidence>
<proteinExistence type="inferred from homology"/>
<evidence type="ECO:0000259" key="15">
    <source>
        <dbReference type="Pfam" id="PF01618"/>
    </source>
</evidence>
<keyword evidence="10 14" id="KW-0472">Membrane</keyword>
<keyword evidence="8 12" id="KW-0653">Protein transport</keyword>
<reference evidence="16 17" key="1">
    <citation type="submission" date="2018-01" db="EMBL/GenBank/DDBJ databases">
        <title>Successful Treatment of Persistent Burkholderia cepacia Bacteremia with Ceftazidime-Avibactam.</title>
        <authorList>
            <person name="Tamma P."/>
            <person name="Fan Y."/>
            <person name="Bergman Y."/>
            <person name="Sick-Samuels A."/>
            <person name="Hsu A."/>
            <person name="Timp W."/>
            <person name="Simner P."/>
        </authorList>
    </citation>
    <scope>NUCLEOTIDE SEQUENCE [LARGE SCALE GENOMIC DNA]</scope>
    <source>
        <strain evidence="16 17">170816</strain>
    </source>
</reference>
<dbReference type="PANTHER" id="PTHR30625:SF14">
    <property type="entry name" value="BIOPOLYMER TRANSPORT PROTEIN EXBB"/>
    <property type="match status" value="1"/>
</dbReference>
<comment type="subcellular location">
    <subcellularLocation>
        <location evidence="1">Cell inner membrane</location>
        <topology evidence="1">Multi-pass membrane protein</topology>
    </subcellularLocation>
    <subcellularLocation>
        <location evidence="12">Membrane</location>
        <topology evidence="12">Multi-pass membrane protein</topology>
    </subcellularLocation>
</comment>
<evidence type="ECO:0000256" key="6">
    <source>
        <dbReference type="ARBA" id="ARBA00022519"/>
    </source>
</evidence>
<dbReference type="Proteomes" id="UP000238655">
    <property type="component" value="Chromosome 3"/>
</dbReference>
<feature type="compositionally biased region" description="Low complexity" evidence="13">
    <location>
        <begin position="43"/>
        <end position="59"/>
    </location>
</feature>
<comment type="subunit">
    <text evidence="2">The accessory proteins ExbB and ExbD seem to form a complex with TonB.</text>
</comment>
<feature type="transmembrane region" description="Helical" evidence="14">
    <location>
        <begin position="89"/>
        <end position="110"/>
    </location>
</feature>
<evidence type="ECO:0000256" key="5">
    <source>
        <dbReference type="ARBA" id="ARBA00022475"/>
    </source>
</evidence>
<dbReference type="PANTHER" id="PTHR30625">
    <property type="entry name" value="PROTEIN TOLQ"/>
    <property type="match status" value="1"/>
</dbReference>
<name>A0A2S5DNZ2_9BURK</name>
<evidence type="ECO:0000256" key="9">
    <source>
        <dbReference type="ARBA" id="ARBA00022989"/>
    </source>
</evidence>
<dbReference type="RefSeq" id="WP_089463964.1">
    <property type="nucleotide sequence ID" value="NZ_CM009577.1"/>
</dbReference>
<evidence type="ECO:0000256" key="8">
    <source>
        <dbReference type="ARBA" id="ARBA00022927"/>
    </source>
</evidence>
<feature type="transmembrane region" description="Helical" evidence="14">
    <location>
        <begin position="196"/>
        <end position="219"/>
    </location>
</feature>
<evidence type="ECO:0000256" key="14">
    <source>
        <dbReference type="SAM" id="Phobius"/>
    </source>
</evidence>
<comment type="caution">
    <text evidence="16">The sequence shown here is derived from an EMBL/GenBank/DDBJ whole genome shotgun (WGS) entry which is preliminary data.</text>
</comment>
<evidence type="ECO:0000256" key="11">
    <source>
        <dbReference type="ARBA" id="ARBA00024816"/>
    </source>
</evidence>
<evidence type="ECO:0000313" key="16">
    <source>
        <dbReference type="EMBL" id="POZ80827.1"/>
    </source>
</evidence>
<keyword evidence="9 14" id="KW-1133">Transmembrane helix</keyword>
<evidence type="ECO:0000313" key="17">
    <source>
        <dbReference type="Proteomes" id="UP000238655"/>
    </source>
</evidence>
<keyword evidence="5" id="KW-1003">Cell membrane</keyword>
<dbReference type="InterPro" id="IPR002898">
    <property type="entry name" value="MotA_ExbB_proton_chnl"/>
</dbReference>
<evidence type="ECO:0000256" key="7">
    <source>
        <dbReference type="ARBA" id="ARBA00022692"/>
    </source>
</evidence>
<dbReference type="AlphaFoldDB" id="A0A2S5DNZ2"/>